<dbReference type="PANTHER" id="PTHR11877">
    <property type="entry name" value="HYDROXYMETHYLGLUTARYL-COA SYNTHASE"/>
    <property type="match status" value="1"/>
</dbReference>
<dbReference type="Pfam" id="PF00195">
    <property type="entry name" value="Chal_sti_synt_N"/>
    <property type="match status" value="1"/>
</dbReference>
<dbReference type="KEGG" id="fuv:JR347_03485"/>
<evidence type="ECO:0000256" key="2">
    <source>
        <dbReference type="ARBA" id="ARBA00022679"/>
    </source>
</evidence>
<evidence type="ECO:0000313" key="6">
    <source>
        <dbReference type="EMBL" id="QSE98157.1"/>
    </source>
</evidence>
<proteinExistence type="inferred from homology"/>
<feature type="active site" description="Acyl-thioester intermediate" evidence="3">
    <location>
        <position position="153"/>
    </location>
</feature>
<keyword evidence="2" id="KW-0808">Transferase</keyword>
<feature type="domain" description="Chalcone/stilbene synthase N-terminal" evidence="4">
    <location>
        <begin position="2"/>
        <end position="212"/>
    </location>
</feature>
<dbReference type="RefSeq" id="WP_205722665.1">
    <property type="nucleotide sequence ID" value="NZ_CP070608.1"/>
</dbReference>
<organism evidence="6 7">
    <name type="scientific">Fulvivirga lutea</name>
    <dbReference type="NCBI Taxonomy" id="2810512"/>
    <lineage>
        <taxon>Bacteria</taxon>
        <taxon>Pseudomonadati</taxon>
        <taxon>Bacteroidota</taxon>
        <taxon>Cytophagia</taxon>
        <taxon>Cytophagales</taxon>
        <taxon>Fulvivirgaceae</taxon>
        <taxon>Fulvivirga</taxon>
    </lineage>
</organism>
<evidence type="ECO:0000313" key="7">
    <source>
        <dbReference type="Proteomes" id="UP000662783"/>
    </source>
</evidence>
<comment type="similarity">
    <text evidence="1">Belongs to the thiolase-like superfamily. Chalcone/stilbene synthases family.</text>
</comment>
<dbReference type="InterPro" id="IPR012328">
    <property type="entry name" value="Chalcone/stilbene_synt_C"/>
</dbReference>
<sequence length="359" mass="39332">MGVSYITAIETNVPKNKVSQKQALQFMVSMNDLNAEESHRLKALYRASGIANRYSVLSDYNKTTEFTFYPNNKSTSLPDTKNRMAIYAEEAVELGAAAAKKCFQSANVKPESITHLITVSCTGLHAPGQDIELINRLGLKGNVERTAINFMGCYAAFNALKLADSISQAADSKVLVVCTELCSIHFQKGKDEDNLLANALFGDGSAAVIVESNLSKKSLEIKGKNCDLLPDGKDEMAWGIGPFGFEMKLSSYVPDIINGGISRLLENYNSKFEFYAIHPGGKKILKVVEQALGINKDKNAQAHHVLKNYGNMSSPTVLFVLKEIWDGLTRSDNEKEILSMAFGPGLTLESMTFKINHNA</sequence>
<evidence type="ECO:0000259" key="4">
    <source>
        <dbReference type="Pfam" id="PF00195"/>
    </source>
</evidence>
<reference evidence="6" key="1">
    <citation type="submission" date="2021-02" db="EMBL/GenBank/DDBJ databases">
        <title>Fulvivirga sp. S481 isolated from sea water.</title>
        <authorList>
            <person name="Bae S.S."/>
            <person name="Baek K."/>
        </authorList>
    </citation>
    <scope>NUCLEOTIDE SEQUENCE</scope>
    <source>
        <strain evidence="6">S481</strain>
    </source>
</reference>
<evidence type="ECO:0000256" key="1">
    <source>
        <dbReference type="ARBA" id="ARBA00005531"/>
    </source>
</evidence>
<name>A0A975A245_9BACT</name>
<dbReference type="InterPro" id="IPR011141">
    <property type="entry name" value="Polyketide_synthase_type-III"/>
</dbReference>
<dbReference type="InterPro" id="IPR016039">
    <property type="entry name" value="Thiolase-like"/>
</dbReference>
<dbReference type="GO" id="GO:0030639">
    <property type="term" value="P:polyketide biosynthetic process"/>
    <property type="evidence" value="ECO:0007669"/>
    <property type="project" value="TreeGrafter"/>
</dbReference>
<dbReference type="EMBL" id="CP070608">
    <property type="protein sequence ID" value="QSE98157.1"/>
    <property type="molecule type" value="Genomic_DNA"/>
</dbReference>
<protein>
    <submittedName>
        <fullName evidence="6">Type III polyketide synthase</fullName>
    </submittedName>
</protein>
<dbReference type="Proteomes" id="UP000662783">
    <property type="component" value="Chromosome"/>
</dbReference>
<keyword evidence="7" id="KW-1185">Reference proteome</keyword>
<dbReference type="PIRSF" id="PIRSF000451">
    <property type="entry name" value="PKS_III"/>
    <property type="match status" value="1"/>
</dbReference>
<gene>
    <name evidence="6" type="ORF">JR347_03485</name>
</gene>
<dbReference type="SUPFAM" id="SSF53901">
    <property type="entry name" value="Thiolase-like"/>
    <property type="match status" value="2"/>
</dbReference>
<dbReference type="Gene3D" id="3.40.47.10">
    <property type="match status" value="2"/>
</dbReference>
<dbReference type="Pfam" id="PF02797">
    <property type="entry name" value="Chal_sti_synt_C"/>
    <property type="match status" value="1"/>
</dbReference>
<evidence type="ECO:0000259" key="5">
    <source>
        <dbReference type="Pfam" id="PF02797"/>
    </source>
</evidence>
<dbReference type="PANTHER" id="PTHR11877:SF46">
    <property type="entry name" value="TYPE III POLYKETIDE SYNTHASE A"/>
    <property type="match status" value="1"/>
</dbReference>
<dbReference type="GO" id="GO:0016747">
    <property type="term" value="F:acyltransferase activity, transferring groups other than amino-acyl groups"/>
    <property type="evidence" value="ECO:0007669"/>
    <property type="project" value="InterPro"/>
</dbReference>
<dbReference type="CDD" id="cd00831">
    <property type="entry name" value="CHS_like"/>
    <property type="match status" value="1"/>
</dbReference>
<feature type="domain" description="Chalcone/stilbene synthase C-terminal" evidence="5">
    <location>
        <begin position="227"/>
        <end position="353"/>
    </location>
</feature>
<dbReference type="AlphaFoldDB" id="A0A975A245"/>
<accession>A0A975A245</accession>
<evidence type="ECO:0000256" key="3">
    <source>
        <dbReference type="PIRSR" id="PIRSR000451-1"/>
    </source>
</evidence>
<dbReference type="InterPro" id="IPR001099">
    <property type="entry name" value="Chalcone/stilbene_synt_N"/>
</dbReference>